<evidence type="ECO:0000256" key="4">
    <source>
        <dbReference type="ARBA" id="ARBA00023163"/>
    </source>
</evidence>
<evidence type="ECO:0000256" key="3">
    <source>
        <dbReference type="ARBA" id="ARBA00023125"/>
    </source>
</evidence>
<dbReference type="InterPro" id="IPR013325">
    <property type="entry name" value="RNA_pol_sigma_r2"/>
</dbReference>
<keyword evidence="1" id="KW-0805">Transcription regulation</keyword>
<feature type="compositionally biased region" description="Low complexity" evidence="5">
    <location>
        <begin position="437"/>
        <end position="463"/>
    </location>
</feature>
<reference evidence="7" key="1">
    <citation type="journal article" date="2014" name="Int. J. Syst. Evol. Microbiol.">
        <title>Complete genome sequence of Corynebacterium casei LMG S-19264T (=DSM 44701T), isolated from a smear-ripened cheese.</title>
        <authorList>
            <consortium name="US DOE Joint Genome Institute (JGI-PGF)"/>
            <person name="Walter F."/>
            <person name="Albersmeier A."/>
            <person name="Kalinowski J."/>
            <person name="Ruckert C."/>
        </authorList>
    </citation>
    <scope>NUCLEOTIDE SEQUENCE</scope>
    <source>
        <strain evidence="7">CGMCC 4.7430</strain>
    </source>
</reference>
<evidence type="ECO:0008006" key="9">
    <source>
        <dbReference type="Google" id="ProtNLM"/>
    </source>
</evidence>
<dbReference type="EMBL" id="BMNK01000002">
    <property type="protein sequence ID" value="GGP03611.1"/>
    <property type="molecule type" value="Genomic_DNA"/>
</dbReference>
<comment type="caution">
    <text evidence="7">The sequence shown here is derived from an EMBL/GenBank/DDBJ whole genome shotgun (WGS) entry which is preliminary data.</text>
</comment>
<dbReference type="GO" id="GO:0006352">
    <property type="term" value="P:DNA-templated transcription initiation"/>
    <property type="evidence" value="ECO:0007669"/>
    <property type="project" value="InterPro"/>
</dbReference>
<keyword evidence="4" id="KW-0804">Transcription</keyword>
<proteinExistence type="predicted"/>
<feature type="transmembrane region" description="Helical" evidence="6">
    <location>
        <begin position="279"/>
        <end position="300"/>
    </location>
</feature>
<evidence type="ECO:0000313" key="7">
    <source>
        <dbReference type="EMBL" id="GGP03611.1"/>
    </source>
</evidence>
<keyword evidence="2" id="KW-0731">Sigma factor</keyword>
<feature type="compositionally biased region" description="Pro residues" evidence="5">
    <location>
        <begin position="398"/>
        <end position="436"/>
    </location>
</feature>
<dbReference type="GO" id="GO:0003677">
    <property type="term" value="F:DNA binding"/>
    <property type="evidence" value="ECO:0007669"/>
    <property type="project" value="UniProtKB-KW"/>
</dbReference>
<dbReference type="PANTHER" id="PTHR43133:SF8">
    <property type="entry name" value="RNA POLYMERASE SIGMA FACTOR HI_1459-RELATED"/>
    <property type="match status" value="1"/>
</dbReference>
<feature type="region of interest" description="Disordered" evidence="5">
    <location>
        <begin position="369"/>
        <end position="463"/>
    </location>
</feature>
<dbReference type="AlphaFoldDB" id="A0A918A126"/>
<organism evidence="7 8">
    <name type="scientific">Nonomuraea glycinis</name>
    <dbReference type="NCBI Taxonomy" id="2047744"/>
    <lineage>
        <taxon>Bacteria</taxon>
        <taxon>Bacillati</taxon>
        <taxon>Actinomycetota</taxon>
        <taxon>Actinomycetes</taxon>
        <taxon>Streptosporangiales</taxon>
        <taxon>Streptosporangiaceae</taxon>
        <taxon>Nonomuraea</taxon>
    </lineage>
</organism>
<evidence type="ECO:0000313" key="8">
    <source>
        <dbReference type="Proteomes" id="UP000660745"/>
    </source>
</evidence>
<keyword evidence="8" id="KW-1185">Reference proteome</keyword>
<keyword evidence="6" id="KW-1133">Transmembrane helix</keyword>
<sequence>MNDRVLVEALRAGDPGALTALYDTHAEGIYRYCWFLLHNTDSAQVALRDVLIAAEAHAASLADPGMLRPWLYALARGECMRRRIALPRDAEETLDGSEPGAADLRLMARNAVRGLAPADGEVLDLVARHGLTTKQLAPVLGLALHEVVELYDEARDRLRDGITAEILARKGPYDCPQRARILTGFAGELTDDLRRRLVEHLPICETCAPHLSRQVSAAKVFELLPQVTLPEATRVRVLSCIVDPELFLYRRYVARRSEALDAAGFPLAGGRRPRMWPRALAGAVAAVATMVAIGLIFGFFGKEVDGGVPGVATVAFPPEGEPPGITLPWQARVQPERDSVEPLLVSTSTRPLATTPVRVVTTSALPSLLVPVDDGRPSPTRSTQAADPTLRPTEPTRRPVPTPCPTPTLPPTPIVSPAPPPTRPPTRPPPPPPTFSPPETVVPTVVPSHTPPTSTVPPDSEPK</sequence>
<dbReference type="InterPro" id="IPR039425">
    <property type="entry name" value="RNA_pol_sigma-70-like"/>
</dbReference>
<evidence type="ECO:0000256" key="1">
    <source>
        <dbReference type="ARBA" id="ARBA00023015"/>
    </source>
</evidence>
<dbReference type="PRINTS" id="PR01217">
    <property type="entry name" value="PRICHEXTENSN"/>
</dbReference>
<dbReference type="SUPFAM" id="SSF88946">
    <property type="entry name" value="Sigma2 domain of RNA polymerase sigma factors"/>
    <property type="match status" value="1"/>
</dbReference>
<reference evidence="7" key="2">
    <citation type="submission" date="2020-09" db="EMBL/GenBank/DDBJ databases">
        <authorList>
            <person name="Sun Q."/>
            <person name="Zhou Y."/>
        </authorList>
    </citation>
    <scope>NUCLEOTIDE SEQUENCE</scope>
    <source>
        <strain evidence="7">CGMCC 4.7430</strain>
    </source>
</reference>
<dbReference type="RefSeq" id="WP_189137770.1">
    <property type="nucleotide sequence ID" value="NZ_BMNK01000002.1"/>
</dbReference>
<name>A0A918A126_9ACTN</name>
<dbReference type="GO" id="GO:0016987">
    <property type="term" value="F:sigma factor activity"/>
    <property type="evidence" value="ECO:0007669"/>
    <property type="project" value="UniProtKB-KW"/>
</dbReference>
<dbReference type="Proteomes" id="UP000660745">
    <property type="component" value="Unassembled WGS sequence"/>
</dbReference>
<dbReference type="PANTHER" id="PTHR43133">
    <property type="entry name" value="RNA POLYMERASE ECF-TYPE SIGMA FACTO"/>
    <property type="match status" value="1"/>
</dbReference>
<evidence type="ECO:0000256" key="6">
    <source>
        <dbReference type="SAM" id="Phobius"/>
    </source>
</evidence>
<keyword evidence="3" id="KW-0238">DNA-binding</keyword>
<accession>A0A918A126</accession>
<keyword evidence="6" id="KW-0472">Membrane</keyword>
<keyword evidence="6" id="KW-0812">Transmembrane</keyword>
<protein>
    <recommendedName>
        <fullName evidence="9">Sigma-70 family RNA polymerase sigma factor</fullName>
    </recommendedName>
</protein>
<dbReference type="Gene3D" id="1.10.1740.10">
    <property type="match status" value="1"/>
</dbReference>
<evidence type="ECO:0000256" key="5">
    <source>
        <dbReference type="SAM" id="MobiDB-lite"/>
    </source>
</evidence>
<gene>
    <name evidence="7" type="ORF">GCM10012278_15530</name>
</gene>
<evidence type="ECO:0000256" key="2">
    <source>
        <dbReference type="ARBA" id="ARBA00023082"/>
    </source>
</evidence>